<protein>
    <submittedName>
        <fullName evidence="3">Uncharacterized protein</fullName>
    </submittedName>
</protein>
<feature type="transmembrane region" description="Helical" evidence="2">
    <location>
        <begin position="468"/>
        <end position="491"/>
    </location>
</feature>
<evidence type="ECO:0000256" key="2">
    <source>
        <dbReference type="SAM" id="Phobius"/>
    </source>
</evidence>
<keyword evidence="4" id="KW-1185">Reference proteome</keyword>
<proteinExistence type="predicted"/>
<evidence type="ECO:0000313" key="4">
    <source>
        <dbReference type="Proteomes" id="UP001054902"/>
    </source>
</evidence>
<feature type="transmembrane region" description="Helical" evidence="2">
    <location>
        <begin position="330"/>
        <end position="354"/>
    </location>
</feature>
<keyword evidence="2" id="KW-0812">Transmembrane</keyword>
<feature type="transmembrane region" description="Helical" evidence="2">
    <location>
        <begin position="275"/>
        <end position="293"/>
    </location>
</feature>
<comment type="caution">
    <text evidence="3">The sequence shown here is derived from an EMBL/GenBank/DDBJ whole genome shotgun (WGS) entry which is preliminary data.</text>
</comment>
<feature type="transmembrane region" description="Helical" evidence="2">
    <location>
        <begin position="442"/>
        <end position="462"/>
    </location>
</feature>
<name>A0AAD3CEW7_9STRA</name>
<keyword evidence="2" id="KW-0472">Membrane</keyword>
<feature type="transmembrane region" description="Helical" evidence="2">
    <location>
        <begin position="235"/>
        <end position="255"/>
    </location>
</feature>
<evidence type="ECO:0000313" key="3">
    <source>
        <dbReference type="EMBL" id="GFH44338.1"/>
    </source>
</evidence>
<accession>A0AAD3CEW7</accession>
<organism evidence="3 4">
    <name type="scientific">Chaetoceros tenuissimus</name>
    <dbReference type="NCBI Taxonomy" id="426638"/>
    <lineage>
        <taxon>Eukaryota</taxon>
        <taxon>Sar</taxon>
        <taxon>Stramenopiles</taxon>
        <taxon>Ochrophyta</taxon>
        <taxon>Bacillariophyta</taxon>
        <taxon>Coscinodiscophyceae</taxon>
        <taxon>Chaetocerotophycidae</taxon>
        <taxon>Chaetocerotales</taxon>
        <taxon>Chaetocerotaceae</taxon>
        <taxon>Chaetoceros</taxon>
    </lineage>
</organism>
<feature type="transmembrane region" description="Helical" evidence="2">
    <location>
        <begin position="360"/>
        <end position="379"/>
    </location>
</feature>
<evidence type="ECO:0000256" key="1">
    <source>
        <dbReference type="SAM" id="MobiDB-lite"/>
    </source>
</evidence>
<sequence length="533" mass="60623">MTEPKSKKSSRFKRFKKLFSIKKKQQEKIQHGTPSTAVFRLSWHPDDIMNELHGLSSPKELLGKKLLMQVGGVNHGWILDFTTSTINIDKYDVPASVANANKAPSGPPSTYPDLKGYPWAWYKDLNTYNKIELGKLSEMKAFVTGKIAASGEMKPWDYIDSVWKEAKVIAEAKKREAFLKGDIEAGVSEQEEEEEEEEDVDEEARIIAMFKPEKEPWDPRTKAFWKRHFGTDMLVATYLYLISSVFFVVLSLQILFVELAKATTEQIDPSTTAHYIGTAFMSIFFLIGNIYFIKMSYPESMMIMVYRVMTNDPAQMTFTQRYFTANEMLISIWMFMGAFIVPTVLESIFELFFLGEWKHALADLNTMIIGTVIFMPFMISSFPDCMRMNNGQGSTYTFDYLIAPCLGLNKDVQNMKEDDRAKYEKRVEFWTKHLGNDMLAGAWELALMGVAAGIPSLIYFVTNPFLPAAISAFWSGMPFCLGSILMLHAMYPENMNKSIFFSDEDDESTEKSVRTASDSSQGDVEVESTPLLA</sequence>
<dbReference type="Proteomes" id="UP001054902">
    <property type="component" value="Unassembled WGS sequence"/>
</dbReference>
<feature type="region of interest" description="Disordered" evidence="1">
    <location>
        <begin position="509"/>
        <end position="533"/>
    </location>
</feature>
<dbReference type="EMBL" id="BLLK01000019">
    <property type="protein sequence ID" value="GFH44338.1"/>
    <property type="molecule type" value="Genomic_DNA"/>
</dbReference>
<dbReference type="AlphaFoldDB" id="A0AAD3CEW7"/>
<reference evidence="3 4" key="1">
    <citation type="journal article" date="2021" name="Sci. Rep.">
        <title>The genome of the diatom Chaetoceros tenuissimus carries an ancient integrated fragment of an extant virus.</title>
        <authorList>
            <person name="Hongo Y."/>
            <person name="Kimura K."/>
            <person name="Takaki Y."/>
            <person name="Yoshida Y."/>
            <person name="Baba S."/>
            <person name="Kobayashi G."/>
            <person name="Nagasaki K."/>
            <person name="Hano T."/>
            <person name="Tomaru Y."/>
        </authorList>
    </citation>
    <scope>NUCLEOTIDE SEQUENCE [LARGE SCALE GENOMIC DNA]</scope>
    <source>
        <strain evidence="3 4">NIES-3715</strain>
    </source>
</reference>
<keyword evidence="2" id="KW-1133">Transmembrane helix</keyword>
<gene>
    <name evidence="3" type="ORF">CTEN210_00812</name>
</gene>